<sequence>MLRKRKKATLHQPLERLLTARARRVLDLAEQEARAQGHDRVTGDHLLAGLARLDEGVAVTTLNSLGVDLGGTRSWAANADIGRLTELARREAAELGHRYVGTEHFLLGLLHDDGAEALGVGLHQTRDQVVRVLHGDDR</sequence>
<dbReference type="InterPro" id="IPR036628">
    <property type="entry name" value="Clp_N_dom_sf"/>
</dbReference>
<protein>
    <recommendedName>
        <fullName evidence="2">Clp R domain-containing protein</fullName>
    </recommendedName>
</protein>
<comment type="caution">
    <text evidence="3">The sequence shown here is derived from an EMBL/GenBank/DDBJ whole genome shotgun (WGS) entry which is preliminary data.</text>
</comment>
<dbReference type="Gene3D" id="1.10.1780.10">
    <property type="entry name" value="Clp, N-terminal domain"/>
    <property type="match status" value="2"/>
</dbReference>
<evidence type="ECO:0000259" key="2">
    <source>
        <dbReference type="PROSITE" id="PS51903"/>
    </source>
</evidence>
<gene>
    <name evidence="3" type="ORF">E1292_43870</name>
</gene>
<reference evidence="3 4" key="1">
    <citation type="submission" date="2019-03" db="EMBL/GenBank/DDBJ databases">
        <title>Draft genome sequences of novel Actinobacteria.</title>
        <authorList>
            <person name="Sahin N."/>
            <person name="Ay H."/>
            <person name="Saygin H."/>
        </authorList>
    </citation>
    <scope>NUCLEOTIDE SEQUENCE [LARGE SCALE GENOMIC DNA]</scope>
    <source>
        <strain evidence="3 4">KC310</strain>
    </source>
</reference>
<proteinExistence type="predicted"/>
<feature type="domain" description="Clp R" evidence="2">
    <location>
        <begin position="14"/>
        <end position="138"/>
    </location>
</feature>
<dbReference type="PROSITE" id="PS51903">
    <property type="entry name" value="CLP_R"/>
    <property type="match status" value="1"/>
</dbReference>
<organism evidence="3 4">
    <name type="scientific">Nonomuraea deserti</name>
    <dbReference type="NCBI Taxonomy" id="1848322"/>
    <lineage>
        <taxon>Bacteria</taxon>
        <taxon>Bacillati</taxon>
        <taxon>Actinomycetota</taxon>
        <taxon>Actinomycetes</taxon>
        <taxon>Streptosporangiales</taxon>
        <taxon>Streptosporangiaceae</taxon>
        <taxon>Nonomuraea</taxon>
    </lineage>
</organism>
<accession>A0A4R4UM47</accession>
<dbReference type="RefSeq" id="WP_132605555.1">
    <property type="nucleotide sequence ID" value="NZ_SMKO01000223.1"/>
</dbReference>
<dbReference type="Pfam" id="PF02861">
    <property type="entry name" value="Clp_N"/>
    <property type="match status" value="2"/>
</dbReference>
<name>A0A4R4UM47_9ACTN</name>
<dbReference type="SUPFAM" id="SSF81923">
    <property type="entry name" value="Double Clp-N motif"/>
    <property type="match status" value="1"/>
</dbReference>
<dbReference type="EMBL" id="SMKO01000223">
    <property type="protein sequence ID" value="TDC90072.1"/>
    <property type="molecule type" value="Genomic_DNA"/>
</dbReference>
<evidence type="ECO:0000313" key="3">
    <source>
        <dbReference type="EMBL" id="TDC90072.1"/>
    </source>
</evidence>
<dbReference type="AlphaFoldDB" id="A0A4R4UM47"/>
<dbReference type="Proteomes" id="UP000295258">
    <property type="component" value="Unassembled WGS sequence"/>
</dbReference>
<dbReference type="InterPro" id="IPR004176">
    <property type="entry name" value="Clp_R_N"/>
</dbReference>
<evidence type="ECO:0000313" key="4">
    <source>
        <dbReference type="Proteomes" id="UP000295258"/>
    </source>
</evidence>
<evidence type="ECO:0000256" key="1">
    <source>
        <dbReference type="PROSITE-ProRule" id="PRU01251"/>
    </source>
</evidence>
<keyword evidence="4" id="KW-1185">Reference proteome</keyword>
<keyword evidence="1" id="KW-0677">Repeat</keyword>